<evidence type="ECO:0000256" key="9">
    <source>
        <dbReference type="RuleBase" id="RU367101"/>
    </source>
</evidence>
<dbReference type="Pfam" id="PF08606">
    <property type="entry name" value="Prp19"/>
    <property type="match status" value="1"/>
</dbReference>
<feature type="compositionally biased region" description="Low complexity" evidence="10">
    <location>
        <begin position="186"/>
        <end position="198"/>
    </location>
</feature>
<dbReference type="GO" id="GO:0005737">
    <property type="term" value="C:cytoplasm"/>
    <property type="evidence" value="ECO:0007669"/>
    <property type="project" value="TreeGrafter"/>
</dbReference>
<comment type="function">
    <text evidence="9">Ubiquitin-protein ligase which is mainly involved pre-mRNA splicing and DNA repair. Required for pre-mRNA splicing as component of the spliceosome.</text>
</comment>
<keyword evidence="5 9" id="KW-0227">DNA damage</keyword>
<dbReference type="PROSITE" id="PS50294">
    <property type="entry name" value="WD_REPEATS_REGION"/>
    <property type="match status" value="1"/>
</dbReference>
<dbReference type="SUPFAM" id="SSF50978">
    <property type="entry name" value="WD40 repeat-like"/>
    <property type="match status" value="1"/>
</dbReference>
<dbReference type="PROSITE" id="PS50082">
    <property type="entry name" value="WD_REPEATS_2"/>
    <property type="match status" value="2"/>
</dbReference>
<dbReference type="InterPro" id="IPR015943">
    <property type="entry name" value="WD40/YVTN_repeat-like_dom_sf"/>
</dbReference>
<keyword evidence="6 9" id="KW-0508">mRNA splicing</keyword>
<dbReference type="Pfam" id="PF00400">
    <property type="entry name" value="WD40"/>
    <property type="match status" value="1"/>
</dbReference>
<evidence type="ECO:0000256" key="8">
    <source>
        <dbReference type="PROSITE-ProRule" id="PRU00221"/>
    </source>
</evidence>
<dbReference type="PANTHER" id="PTHR43995:SF1">
    <property type="entry name" value="PRE-MRNA-PROCESSING FACTOR 19"/>
    <property type="match status" value="1"/>
</dbReference>
<keyword evidence="9" id="KW-0833">Ubl conjugation pathway</keyword>
<dbReference type="AlphaFoldDB" id="A0A7S4HS65"/>
<gene>
    <name evidence="12" type="ORF">OAUR00152_LOCUS3216</name>
</gene>
<evidence type="ECO:0000256" key="5">
    <source>
        <dbReference type="ARBA" id="ARBA00022763"/>
    </source>
</evidence>
<keyword evidence="7 9" id="KW-0234">DNA repair</keyword>
<dbReference type="GO" id="GO:0006281">
    <property type="term" value="P:DNA repair"/>
    <property type="evidence" value="ECO:0007669"/>
    <property type="project" value="UniProtKB-KW"/>
</dbReference>
<dbReference type="SMART" id="SM00504">
    <property type="entry name" value="Ubox"/>
    <property type="match status" value="1"/>
</dbReference>
<evidence type="ECO:0000256" key="10">
    <source>
        <dbReference type="SAM" id="MobiDB-lite"/>
    </source>
</evidence>
<comment type="subcellular location">
    <subcellularLocation>
        <location evidence="9">Nucleus</location>
    </subcellularLocation>
</comment>
<keyword evidence="4 9" id="KW-0747">Spliceosome</keyword>
<dbReference type="GO" id="GO:0071006">
    <property type="term" value="C:U2-type catalytic step 1 spliceosome"/>
    <property type="evidence" value="ECO:0007669"/>
    <property type="project" value="TreeGrafter"/>
</dbReference>
<feature type="domain" description="U-box" evidence="11">
    <location>
        <begin position="1"/>
        <end position="75"/>
    </location>
</feature>
<feature type="repeat" description="WD" evidence="8">
    <location>
        <begin position="403"/>
        <end position="433"/>
    </location>
</feature>
<evidence type="ECO:0000259" key="11">
    <source>
        <dbReference type="SMART" id="SM00504"/>
    </source>
</evidence>
<dbReference type="SMART" id="SM00320">
    <property type="entry name" value="WD40"/>
    <property type="match status" value="7"/>
</dbReference>
<dbReference type="InterPro" id="IPR013915">
    <property type="entry name" value="Prp19_cc"/>
</dbReference>
<comment type="similarity">
    <text evidence="1 9">Belongs to the WD repeat PRP19 family.</text>
</comment>
<keyword evidence="2 8" id="KW-0853">WD repeat</keyword>
<organism evidence="12">
    <name type="scientific">Odontella aurita</name>
    <dbReference type="NCBI Taxonomy" id="265563"/>
    <lineage>
        <taxon>Eukaryota</taxon>
        <taxon>Sar</taxon>
        <taxon>Stramenopiles</taxon>
        <taxon>Ochrophyta</taxon>
        <taxon>Bacillariophyta</taxon>
        <taxon>Mediophyceae</taxon>
        <taxon>Biddulphiophycidae</taxon>
        <taxon>Eupodiscales</taxon>
        <taxon>Odontellaceae</taxon>
        <taxon>Odontella</taxon>
    </lineage>
</organism>
<dbReference type="InterPro" id="IPR001680">
    <property type="entry name" value="WD40_rpt"/>
</dbReference>
<comment type="subunit">
    <text evidence="9">Homotetramer.</text>
</comment>
<feature type="repeat" description="WD" evidence="8">
    <location>
        <begin position="436"/>
        <end position="477"/>
    </location>
</feature>
<evidence type="ECO:0000256" key="7">
    <source>
        <dbReference type="ARBA" id="ARBA00023204"/>
    </source>
</evidence>
<evidence type="ECO:0000256" key="3">
    <source>
        <dbReference type="ARBA" id="ARBA00022664"/>
    </source>
</evidence>
<dbReference type="InterPro" id="IPR036322">
    <property type="entry name" value="WD40_repeat_dom_sf"/>
</dbReference>
<keyword evidence="9" id="KW-0808">Transferase</keyword>
<dbReference type="EMBL" id="HBKQ01004670">
    <property type="protein sequence ID" value="CAE2207430.1"/>
    <property type="molecule type" value="Transcribed_RNA"/>
</dbReference>
<reference evidence="12" key="1">
    <citation type="submission" date="2021-01" db="EMBL/GenBank/DDBJ databases">
        <authorList>
            <person name="Corre E."/>
            <person name="Pelletier E."/>
            <person name="Niang G."/>
            <person name="Scheremetjew M."/>
            <person name="Finn R."/>
            <person name="Kale V."/>
            <person name="Holt S."/>
            <person name="Cochrane G."/>
            <person name="Meng A."/>
            <person name="Brown T."/>
            <person name="Cohen L."/>
        </authorList>
    </citation>
    <scope>NUCLEOTIDE SEQUENCE</scope>
    <source>
        <strain evidence="12">Isolate 1302-5</strain>
    </source>
</reference>
<dbReference type="Gene3D" id="2.130.10.10">
    <property type="entry name" value="YVTN repeat-like/Quinoprotein amine dehydrogenase"/>
    <property type="match status" value="1"/>
</dbReference>
<evidence type="ECO:0000256" key="6">
    <source>
        <dbReference type="ARBA" id="ARBA00023187"/>
    </source>
</evidence>
<evidence type="ECO:0000313" key="12">
    <source>
        <dbReference type="EMBL" id="CAE2207430.1"/>
    </source>
</evidence>
<dbReference type="UniPathway" id="UPA00143"/>
<dbReference type="InterPro" id="IPR013083">
    <property type="entry name" value="Znf_RING/FYVE/PHD"/>
</dbReference>
<dbReference type="GO" id="GO:0070534">
    <property type="term" value="P:protein K63-linked ubiquitination"/>
    <property type="evidence" value="ECO:0007669"/>
    <property type="project" value="UniProtKB-UniRule"/>
</dbReference>
<evidence type="ECO:0000256" key="1">
    <source>
        <dbReference type="ARBA" id="ARBA00006388"/>
    </source>
</evidence>
<protein>
    <recommendedName>
        <fullName evidence="9">Pre-mRNA-processing factor 19</fullName>
        <ecNumber evidence="9">2.3.2.27</ecNumber>
    </recommendedName>
</protein>
<keyword evidence="9" id="KW-0539">Nucleus</keyword>
<dbReference type="InterPro" id="IPR003613">
    <property type="entry name" value="Ubox_domain"/>
</dbReference>
<dbReference type="GO" id="GO:0061630">
    <property type="term" value="F:ubiquitin protein ligase activity"/>
    <property type="evidence" value="ECO:0007669"/>
    <property type="project" value="UniProtKB-UniRule"/>
</dbReference>
<dbReference type="Gene3D" id="3.30.40.10">
    <property type="entry name" value="Zinc/RING finger domain, C3HC4 (zinc finger)"/>
    <property type="match status" value="1"/>
</dbReference>
<sequence length="576" mass="60545">MLKCSLSGETPPTDPVVTPSGRICSRRLLLSKMTENGGRDPFDPSGKRALDESDLVSLRTDDHDASAVPPRLPSAGSLPSLLGQIQSEYDALLLELYDARRALEETRRELSQALYQNDAAVRVVARLAMERDAAREKARELSSRVAAQPAVVEEDTRKRRRVEGDGEGVEEEKEVGPAPPPELAEKPAVVEPESAPAAGGEPSVKIPKSDLAAMKEAWTALSKARRKAAKAKKNEAGPALDDFAKFEEVDKKSLHRTNVKAGIDSLAIGGNLVVSCGRDKQAIVYNKSEGKMLATLKVPKCAVTVADIFVPDDGDAAVATGWSDGNVRLYAGSDLAAKGDASVDGTPVVGVSIHPSGKYAVAAVKSGKVGFFSLDASAEAEGIKLVALLGEKDDEGVEYTCGSLHPDGLIFGTGTADGKLLIWDLSSQTLAGTLVSEGDSSAVSSLCFSENGYHFASSSTSGAVRVWDLRKLKCIATLNEQAKEADNEEEGKTAPVKAVAFDPSGKFMVYGGGEGGATATIVTVKDADKKATIGKGGGEAIITGIVWAKDASFMATCADGERPVRFWAAPAEAKEE</sequence>
<evidence type="ECO:0000256" key="4">
    <source>
        <dbReference type="ARBA" id="ARBA00022728"/>
    </source>
</evidence>
<dbReference type="EC" id="2.3.2.27" evidence="9"/>
<accession>A0A7S4HS65</accession>
<feature type="region of interest" description="Disordered" evidence="10">
    <location>
        <begin position="1"/>
        <end position="20"/>
    </location>
</feature>
<dbReference type="GO" id="GO:0000974">
    <property type="term" value="C:Prp19 complex"/>
    <property type="evidence" value="ECO:0007669"/>
    <property type="project" value="UniProtKB-UniRule"/>
</dbReference>
<feature type="region of interest" description="Disordered" evidence="10">
    <location>
        <begin position="139"/>
        <end position="206"/>
    </location>
</feature>
<comment type="pathway">
    <text evidence="9">Protein modification; protein ubiquitination.</text>
</comment>
<name>A0A7S4HS65_9STRA</name>
<evidence type="ECO:0000256" key="2">
    <source>
        <dbReference type="ARBA" id="ARBA00022574"/>
    </source>
</evidence>
<keyword evidence="3 9" id="KW-0507">mRNA processing</keyword>
<dbReference type="GO" id="GO:0000398">
    <property type="term" value="P:mRNA splicing, via spliceosome"/>
    <property type="evidence" value="ECO:0007669"/>
    <property type="project" value="InterPro"/>
</dbReference>
<comment type="catalytic activity">
    <reaction evidence="9">
        <text>S-ubiquitinyl-[E2 ubiquitin-conjugating enzyme]-L-cysteine + [acceptor protein]-L-lysine = [E2 ubiquitin-conjugating enzyme]-L-cysteine + N(6)-ubiquitinyl-[acceptor protein]-L-lysine.</text>
        <dbReference type="EC" id="2.3.2.27"/>
    </reaction>
</comment>
<dbReference type="PANTHER" id="PTHR43995">
    <property type="entry name" value="PRE-MRNA-PROCESSING FACTOR 19"/>
    <property type="match status" value="1"/>
</dbReference>
<proteinExistence type="inferred from homology"/>
<dbReference type="InterPro" id="IPR038959">
    <property type="entry name" value="Prp19"/>
</dbReference>